<organism evidence="1 2">
    <name type="scientific">Nocardioides zeae</name>
    <dbReference type="NCBI Taxonomy" id="1457234"/>
    <lineage>
        <taxon>Bacteria</taxon>
        <taxon>Bacillati</taxon>
        <taxon>Actinomycetota</taxon>
        <taxon>Actinomycetes</taxon>
        <taxon>Propionibacteriales</taxon>
        <taxon>Nocardioidaceae</taxon>
        <taxon>Nocardioides</taxon>
    </lineage>
</organism>
<protein>
    <submittedName>
        <fullName evidence="1">Uncharacterized protein</fullName>
    </submittedName>
</protein>
<sequence>MTTQITWTCAECKNPIRDHQGNVGADAHAAGDYLSAAAEAPSGGTAAALMAGPRPTRWEAYHHDCIEEDTRRYEVGVQNLRTYQQLAAATGHLMEKAWFAGTDWKRILLAKAGSMSTL</sequence>
<comment type="caution">
    <text evidence="1">The sequence shown here is derived from an EMBL/GenBank/DDBJ whole genome shotgun (WGS) entry which is preliminary data.</text>
</comment>
<proteinExistence type="predicted"/>
<evidence type="ECO:0000313" key="2">
    <source>
        <dbReference type="Proteomes" id="UP001261666"/>
    </source>
</evidence>
<evidence type="ECO:0000313" key="1">
    <source>
        <dbReference type="EMBL" id="MDR6209100.1"/>
    </source>
</evidence>
<name>A0ACC6IES5_9ACTN</name>
<keyword evidence="2" id="KW-1185">Reference proteome</keyword>
<accession>A0ACC6IES5</accession>
<gene>
    <name evidence="1" type="ORF">QE364_000792</name>
</gene>
<dbReference type="EMBL" id="JAVIZJ010000002">
    <property type="protein sequence ID" value="MDR6209100.1"/>
    <property type="molecule type" value="Genomic_DNA"/>
</dbReference>
<reference evidence="1" key="1">
    <citation type="submission" date="2023-08" db="EMBL/GenBank/DDBJ databases">
        <title>Functional and genomic diversity of the sorghum phyllosphere microbiome.</title>
        <authorList>
            <person name="Shade A."/>
        </authorList>
    </citation>
    <scope>NUCLEOTIDE SEQUENCE</scope>
    <source>
        <strain evidence="1">SORGH_AS_0885</strain>
    </source>
</reference>
<dbReference type="Proteomes" id="UP001261666">
    <property type="component" value="Unassembled WGS sequence"/>
</dbReference>